<dbReference type="Proteomes" id="UP000095705">
    <property type="component" value="Unassembled WGS sequence"/>
</dbReference>
<dbReference type="Pfam" id="PF14200">
    <property type="entry name" value="RicinB_lectin_2"/>
    <property type="match status" value="1"/>
</dbReference>
<feature type="domain" description="Ricin B lectin" evidence="1">
    <location>
        <begin position="57"/>
        <end position="149"/>
    </location>
</feature>
<dbReference type="OrthoDB" id="3444343at2"/>
<dbReference type="AlphaFoldDB" id="A0A1E5P041"/>
<dbReference type="EMBL" id="MEHK01000002">
    <property type="protein sequence ID" value="OEJ22268.1"/>
    <property type="molecule type" value="Genomic_DNA"/>
</dbReference>
<evidence type="ECO:0000259" key="1">
    <source>
        <dbReference type="Pfam" id="PF14200"/>
    </source>
</evidence>
<proteinExistence type="predicted"/>
<dbReference type="SUPFAM" id="SSF50370">
    <property type="entry name" value="Ricin B-like lectins"/>
    <property type="match status" value="1"/>
</dbReference>
<evidence type="ECO:0000313" key="3">
    <source>
        <dbReference type="Proteomes" id="UP000095705"/>
    </source>
</evidence>
<organism evidence="2 3">
    <name type="scientific">Streptomyces subrutilus</name>
    <dbReference type="NCBI Taxonomy" id="36818"/>
    <lineage>
        <taxon>Bacteria</taxon>
        <taxon>Bacillati</taxon>
        <taxon>Actinomycetota</taxon>
        <taxon>Actinomycetes</taxon>
        <taxon>Kitasatosporales</taxon>
        <taxon>Streptomycetaceae</taxon>
        <taxon>Streptomyces</taxon>
    </lineage>
</organism>
<dbReference type="Gene3D" id="2.80.10.50">
    <property type="match status" value="1"/>
</dbReference>
<dbReference type="CDD" id="cd00161">
    <property type="entry name" value="beta-trefoil_Ricin-like"/>
    <property type="match status" value="1"/>
</dbReference>
<reference evidence="2 3" key="1">
    <citation type="submission" date="2016-08" db="EMBL/GenBank/DDBJ databases">
        <title>The complete genome of Streptomyces subrutilus 10-1-1.</title>
        <authorList>
            <person name="Chen X."/>
        </authorList>
    </citation>
    <scope>NUCLEOTIDE SEQUENCE [LARGE SCALE GENOMIC DNA]</scope>
    <source>
        <strain evidence="2 3">10-1-1</strain>
    </source>
</reference>
<comment type="caution">
    <text evidence="2">The sequence shown here is derived from an EMBL/GenBank/DDBJ whole genome shotgun (WGS) entry which is preliminary data.</text>
</comment>
<accession>A0A1E5P041</accession>
<dbReference type="STRING" id="36818.BGK67_32345"/>
<sequence>MPAGRYSGTGSGLARVHHALRGYGDKYCLDNFERGGAANNSPVGFWECNGGPTLYWRWRAVSSGGNSDFLLVNNASGRCLDYPSSHWERPGAQFNIYDCKDGAARGQVFRVHQLGNNEFALTSLISSSTLALDGYSSSWRGNGSPVGLWNANSSAFNVHQRWY</sequence>
<dbReference type="InterPro" id="IPR000772">
    <property type="entry name" value="Ricin_B_lectin"/>
</dbReference>
<keyword evidence="3" id="KW-1185">Reference proteome</keyword>
<protein>
    <recommendedName>
        <fullName evidence="1">Ricin B lectin domain-containing protein</fullName>
    </recommendedName>
</protein>
<evidence type="ECO:0000313" key="2">
    <source>
        <dbReference type="EMBL" id="OEJ22268.1"/>
    </source>
</evidence>
<name>A0A1E5P041_9ACTN</name>
<dbReference type="PROSITE" id="PS50231">
    <property type="entry name" value="RICIN_B_LECTIN"/>
    <property type="match status" value="1"/>
</dbReference>
<gene>
    <name evidence="2" type="ORF">BGK67_32345</name>
</gene>
<dbReference type="InterPro" id="IPR035992">
    <property type="entry name" value="Ricin_B-like_lectins"/>
</dbReference>